<evidence type="ECO:0000256" key="11">
    <source>
        <dbReference type="ARBA" id="ARBA00022989"/>
    </source>
</evidence>
<keyword evidence="7 17" id="KW-0812">Transmembrane</keyword>
<dbReference type="PANTHER" id="PTHR42829:SF2">
    <property type="entry name" value="NADH-UBIQUINONE OXIDOREDUCTASE CHAIN 5"/>
    <property type="match status" value="1"/>
</dbReference>
<feature type="transmembrane region" description="Helical" evidence="17">
    <location>
        <begin position="177"/>
        <end position="194"/>
    </location>
</feature>
<gene>
    <name evidence="21" type="primary">ND5</name>
</gene>
<feature type="domain" description="NADH-Ubiquinone oxidoreductase (complex I) chain 5 N-terminal" evidence="19">
    <location>
        <begin position="41"/>
        <end position="89"/>
    </location>
</feature>
<proteinExistence type="inferred from homology"/>
<evidence type="ECO:0000313" key="21">
    <source>
        <dbReference type="EMBL" id="AVE15467.1"/>
    </source>
</evidence>
<dbReference type="EMBL" id="KY689114">
    <property type="protein sequence ID" value="AVE15467.1"/>
    <property type="molecule type" value="Genomic_DNA"/>
</dbReference>
<evidence type="ECO:0000256" key="16">
    <source>
        <dbReference type="ARBA" id="ARBA00049551"/>
    </source>
</evidence>
<dbReference type="EC" id="7.1.1.2" evidence="3 17"/>
<accession>A0A343UMG7</accession>
<feature type="transmembrane region" description="Helical" evidence="17">
    <location>
        <begin position="151"/>
        <end position="171"/>
    </location>
</feature>
<comment type="subcellular location">
    <subcellularLocation>
        <location evidence="2">Mitochondrion inner membrane</location>
        <topology evidence="2">Multi-pass membrane protein</topology>
    </subcellularLocation>
</comment>
<evidence type="ECO:0000256" key="14">
    <source>
        <dbReference type="ARBA" id="ARBA00023128"/>
    </source>
</evidence>
<feature type="transmembrane region" description="Helical" evidence="17">
    <location>
        <begin position="490"/>
        <end position="509"/>
    </location>
</feature>
<dbReference type="GeneID" id="36277057"/>
<dbReference type="Pfam" id="PF06455">
    <property type="entry name" value="NADH5_C"/>
    <property type="match status" value="1"/>
</dbReference>
<feature type="transmembrane region" description="Helical" evidence="17">
    <location>
        <begin position="555"/>
        <end position="572"/>
    </location>
</feature>
<dbReference type="PANTHER" id="PTHR42829">
    <property type="entry name" value="NADH-UBIQUINONE OXIDOREDUCTASE CHAIN 5"/>
    <property type="match status" value="1"/>
</dbReference>
<comment type="function">
    <text evidence="1">Core subunit of the mitochondrial membrane respiratory chain NADH dehydrogenase (Complex I) that is believed to belong to the minimal assembly required for catalysis. Complex I functions in the transfer of electrons from NADH to the respiratory chain. The immediate electron acceptor for the enzyme is believed to be ubiquinone.</text>
</comment>
<evidence type="ECO:0000256" key="17">
    <source>
        <dbReference type="RuleBase" id="RU003404"/>
    </source>
</evidence>
<evidence type="ECO:0000256" key="8">
    <source>
        <dbReference type="ARBA" id="ARBA00022792"/>
    </source>
</evidence>
<keyword evidence="12 17" id="KW-0520">NAD</keyword>
<dbReference type="AlphaFoldDB" id="A0A343UMG7"/>
<reference evidence="21" key="2">
    <citation type="journal article" date="2018" name="Int. J. Biol. Macromol.">
        <title>Higher tRNA gene duplication in mitogenomes of praying mantises (Dictyoptera, Mantodea) and the phylogeny within Mantodea.</title>
        <authorList>
            <person name="Zhang L.-P."/>
            <person name="Yu D.-N."/>
            <person name="Storey K.B."/>
            <person name="Cheng H.-Y."/>
            <person name="Zhang J.-Y."/>
        </authorList>
    </citation>
    <scope>NUCLEOTIDE SEQUENCE</scope>
</reference>
<dbReference type="Pfam" id="PF00662">
    <property type="entry name" value="Proton_antipo_N"/>
    <property type="match status" value="1"/>
</dbReference>
<dbReference type="PRINTS" id="PR01435">
    <property type="entry name" value="NPOXDRDTASE5"/>
</dbReference>
<feature type="transmembrane region" description="Helical" evidence="17">
    <location>
        <begin position="376"/>
        <end position="401"/>
    </location>
</feature>
<evidence type="ECO:0000256" key="1">
    <source>
        <dbReference type="ARBA" id="ARBA00003257"/>
    </source>
</evidence>
<feature type="transmembrane region" description="Helical" evidence="17">
    <location>
        <begin position="271"/>
        <end position="291"/>
    </location>
</feature>
<comment type="similarity">
    <text evidence="17">Belongs to the complex I subunit 5 family.</text>
</comment>
<geneLocation type="mitochondrion" evidence="21"/>
<keyword evidence="10" id="KW-0249">Electron transport</keyword>
<comment type="function">
    <text evidence="17">Core subunit of the mitochondrial membrane respiratory chain NADH dehydrogenase (Complex I) which catalyzes electron transfer from NADH through the respiratory chain, using ubiquinone as an electron acceptor. Essential for the catalytic activity and assembly of complex I.</text>
</comment>
<evidence type="ECO:0000256" key="10">
    <source>
        <dbReference type="ARBA" id="ARBA00022982"/>
    </source>
</evidence>
<evidence type="ECO:0000256" key="9">
    <source>
        <dbReference type="ARBA" id="ARBA00022967"/>
    </source>
</evidence>
<dbReference type="InterPro" id="IPR003945">
    <property type="entry name" value="NU5C-like"/>
</dbReference>
<keyword evidence="5 17" id="KW-0813">Transport</keyword>
<keyword evidence="9" id="KW-1278">Translocase</keyword>
<evidence type="ECO:0000256" key="7">
    <source>
        <dbReference type="ARBA" id="ARBA00022692"/>
    </source>
</evidence>
<evidence type="ECO:0000259" key="18">
    <source>
        <dbReference type="Pfam" id="PF00361"/>
    </source>
</evidence>
<feature type="transmembrane region" description="Helical" evidence="17">
    <location>
        <begin position="332"/>
        <end position="356"/>
    </location>
</feature>
<evidence type="ECO:0000256" key="6">
    <source>
        <dbReference type="ARBA" id="ARBA00022660"/>
    </source>
</evidence>
<dbReference type="GO" id="GO:0008137">
    <property type="term" value="F:NADH dehydrogenase (ubiquinone) activity"/>
    <property type="evidence" value="ECO:0007669"/>
    <property type="project" value="UniProtKB-EC"/>
</dbReference>
<reference evidence="21" key="1">
    <citation type="submission" date="2017-02" db="EMBL/GenBank/DDBJ databases">
        <authorList>
            <person name="Peterson S.W."/>
        </authorList>
    </citation>
    <scope>NUCLEOTIDE SEQUENCE</scope>
</reference>
<dbReference type="GO" id="GO:0042773">
    <property type="term" value="P:ATP synthesis coupled electron transport"/>
    <property type="evidence" value="ECO:0007669"/>
    <property type="project" value="InterPro"/>
</dbReference>
<protein>
    <recommendedName>
        <fullName evidence="4 17">NADH-ubiquinone oxidoreductase chain 5</fullName>
        <ecNumber evidence="3 17">7.1.1.2</ecNumber>
    </recommendedName>
</protein>
<keyword evidence="8" id="KW-0999">Mitochondrion inner membrane</keyword>
<evidence type="ECO:0000256" key="4">
    <source>
        <dbReference type="ARBA" id="ARBA00021096"/>
    </source>
</evidence>
<feature type="transmembrane region" description="Helical" evidence="17">
    <location>
        <begin position="303"/>
        <end position="320"/>
    </location>
</feature>
<dbReference type="GO" id="GO:0015990">
    <property type="term" value="P:electron transport coupled proton transport"/>
    <property type="evidence" value="ECO:0007669"/>
    <property type="project" value="TreeGrafter"/>
</dbReference>
<evidence type="ECO:0000256" key="15">
    <source>
        <dbReference type="ARBA" id="ARBA00023136"/>
    </source>
</evidence>
<evidence type="ECO:0000256" key="5">
    <source>
        <dbReference type="ARBA" id="ARBA00022448"/>
    </source>
</evidence>
<keyword evidence="14 17" id="KW-0496">Mitochondrion</keyword>
<dbReference type="InterPro" id="IPR001516">
    <property type="entry name" value="Proton_antipo_N"/>
</dbReference>
<feature type="transmembrane region" description="Helical" evidence="17">
    <location>
        <begin position="421"/>
        <end position="445"/>
    </location>
</feature>
<dbReference type="GO" id="GO:0005743">
    <property type="term" value="C:mitochondrial inner membrane"/>
    <property type="evidence" value="ECO:0007669"/>
    <property type="project" value="UniProtKB-SubCell"/>
</dbReference>
<dbReference type="GO" id="GO:0003954">
    <property type="term" value="F:NADH dehydrogenase activity"/>
    <property type="evidence" value="ECO:0007669"/>
    <property type="project" value="TreeGrafter"/>
</dbReference>
<dbReference type="CTD" id="4540"/>
<dbReference type="InterPro" id="IPR001750">
    <property type="entry name" value="ND/Mrp_TM"/>
</dbReference>
<organism evidence="21">
    <name type="scientific">Amantis nawai</name>
    <dbReference type="NCBI Taxonomy" id="1453164"/>
    <lineage>
        <taxon>Eukaryota</taxon>
        <taxon>Metazoa</taxon>
        <taxon>Ecdysozoa</taxon>
        <taxon>Arthropoda</taxon>
        <taxon>Hexapoda</taxon>
        <taxon>Insecta</taxon>
        <taxon>Pterygota</taxon>
        <taxon>Neoptera</taxon>
        <taxon>Polyneoptera</taxon>
        <taxon>Dictyoptera</taxon>
        <taxon>Mantodea</taxon>
        <taxon>Eumantodea</taxon>
        <taxon>Gonypetoidea</taxon>
        <taxon>Gonypetidae</taxon>
        <taxon>Iridopteryginae</taxon>
        <taxon>Amantis</taxon>
    </lineage>
</organism>
<feature type="transmembrane region" description="Helical" evidence="17">
    <location>
        <begin position="215"/>
        <end position="233"/>
    </location>
</feature>
<keyword evidence="15 17" id="KW-0472">Membrane</keyword>
<evidence type="ECO:0000256" key="12">
    <source>
        <dbReference type="ARBA" id="ARBA00023027"/>
    </source>
</evidence>
<evidence type="ECO:0000259" key="19">
    <source>
        <dbReference type="Pfam" id="PF00662"/>
    </source>
</evidence>
<feature type="transmembrane region" description="Helical" evidence="17">
    <location>
        <begin position="239"/>
        <end position="259"/>
    </location>
</feature>
<keyword evidence="11 17" id="KW-1133">Transmembrane helix</keyword>
<feature type="transmembrane region" description="Helical" evidence="17">
    <location>
        <begin position="457"/>
        <end position="478"/>
    </location>
</feature>
<keyword evidence="13 17" id="KW-0830">Ubiquinone</keyword>
<feature type="domain" description="NADH:quinone oxidoreductase/Mrp antiporter transmembrane" evidence="18">
    <location>
        <begin position="106"/>
        <end position="388"/>
    </location>
</feature>
<feature type="domain" description="NADH dehydrogenase subunit 5 C-terminal" evidence="20">
    <location>
        <begin position="392"/>
        <end position="572"/>
    </location>
</feature>
<name>A0A343UMG7_9NEOP</name>
<comment type="catalytic activity">
    <reaction evidence="16 17">
        <text>a ubiquinone + NADH + 5 H(+)(in) = a ubiquinol + NAD(+) + 4 H(+)(out)</text>
        <dbReference type="Rhea" id="RHEA:29091"/>
        <dbReference type="Rhea" id="RHEA-COMP:9565"/>
        <dbReference type="Rhea" id="RHEA-COMP:9566"/>
        <dbReference type="ChEBI" id="CHEBI:15378"/>
        <dbReference type="ChEBI" id="CHEBI:16389"/>
        <dbReference type="ChEBI" id="CHEBI:17976"/>
        <dbReference type="ChEBI" id="CHEBI:57540"/>
        <dbReference type="ChEBI" id="CHEBI:57945"/>
        <dbReference type="EC" id="7.1.1.2"/>
    </reaction>
</comment>
<evidence type="ECO:0000259" key="20">
    <source>
        <dbReference type="Pfam" id="PF06455"/>
    </source>
</evidence>
<evidence type="ECO:0000256" key="13">
    <source>
        <dbReference type="ARBA" id="ARBA00023075"/>
    </source>
</evidence>
<feature type="transmembrane region" description="Helical" evidence="17">
    <location>
        <begin position="48"/>
        <end position="74"/>
    </location>
</feature>
<dbReference type="PRINTS" id="PR01434">
    <property type="entry name" value="NADHDHGNASE5"/>
</dbReference>
<sequence>MYFSLCFITFFSLIFFSLLSFLLSFYYIMNDLVYFIEWEIISLNSSSIVMTLLLDWMSLLFMSFVLLISSLVILYSEDYMSGDVTLNRFIFLVLMFVLSMMFLIISPNLISILLGWDGLGLVSYCLVIYYQNVKSYNAGMLTALSNRVGDVALLMAISWMINFGSWNYIFYLDCLTYKYEMLLISFLVVLAGMTKSAQIPFSAWLPAAMAAPTPVSALVHSSTLVTAGVYLLIRFSKAFPTWLLSFLLVISVLTMFMSGLGANLEYDLKKIIALSTLSQLGLMMSILSMGFSDLAFFHLLTHALFKALLFMCAGMVIHNVKNFQDIRFMGNLSIFMPLTSSCFMVSNFALCGMPFLAGFYSKDMILELVSLSNLNLFMYFMYFFSTGLTVCYSFRLFYYVLWGDFNLIPMFKLSEESWMMIFGMLGLMIFAVFGGSLLNWMIFLTPYFVCLPLVMKLMPLFVSLMGLWLGSILFKYSLTYYFSAYKYYSLIEFSGSMWFMSLIFTKGVVKMPLTVGLNSFKYIDLGWSEYFGAQNLYSFLMKISGMNQLFQMNDLKSYLVFFYITLILIMYMY</sequence>
<evidence type="ECO:0000256" key="2">
    <source>
        <dbReference type="ARBA" id="ARBA00004448"/>
    </source>
</evidence>
<dbReference type="RefSeq" id="YP_009469712.1">
    <property type="nucleotide sequence ID" value="NC_037203.1"/>
</dbReference>
<dbReference type="Pfam" id="PF00361">
    <property type="entry name" value="Proton_antipo_M"/>
    <property type="match status" value="1"/>
</dbReference>
<feature type="transmembrane region" description="Helical" evidence="17">
    <location>
        <begin position="86"/>
        <end position="105"/>
    </location>
</feature>
<feature type="transmembrane region" description="Helical" evidence="17">
    <location>
        <begin position="7"/>
        <end position="28"/>
    </location>
</feature>
<dbReference type="InterPro" id="IPR010934">
    <property type="entry name" value="NADH_DH_su5_C"/>
</dbReference>
<evidence type="ECO:0000256" key="3">
    <source>
        <dbReference type="ARBA" id="ARBA00012944"/>
    </source>
</evidence>
<keyword evidence="6" id="KW-0679">Respiratory chain</keyword>